<sequence length="340" mass="36718">MDRSVANYVGKLEQLGLAENHPIAMYSTTNLKFGLELTLLLLLAPSVFYVCFHVAETNGTSQLATEFVAARKLPDTTIDGGSPSLALHTISFTGATSAAWILLLLEGYRTGNAGTILLTFALVAAVYCVIHLIISTTAHNPTPQSILVPRALFMTIWQLWPAFVSIIVLASTLFSSSTSTKHDRATLRSLRFVYAIAFTTAMITHLISWTIPLATLAASRLFREEYLQPLHPLVVFAIPDRWDIIPVGSVAAGVHAFLAWDYLVTCAAVLVWAVRLHGSAYRAVSIHVGYIGVLVNVVTLTVVAGPVGAAVGFIWERDELVIAGGVDKEDRRLCKGDGSG</sequence>
<evidence type="ECO:0000313" key="2">
    <source>
        <dbReference type="EMBL" id="KAL2823721.1"/>
    </source>
</evidence>
<protein>
    <submittedName>
        <fullName evidence="2">Uncharacterized protein</fullName>
    </submittedName>
</protein>
<feature type="transmembrane region" description="Helical" evidence="1">
    <location>
        <begin position="33"/>
        <end position="55"/>
    </location>
</feature>
<feature type="transmembrane region" description="Helical" evidence="1">
    <location>
        <begin position="151"/>
        <end position="171"/>
    </location>
</feature>
<dbReference type="Proteomes" id="UP001610335">
    <property type="component" value="Unassembled WGS sequence"/>
</dbReference>
<keyword evidence="1" id="KW-0812">Transmembrane</keyword>
<keyword evidence="1" id="KW-1133">Transmembrane helix</keyword>
<dbReference type="EMBL" id="JBFXLS010000050">
    <property type="protein sequence ID" value="KAL2823721.1"/>
    <property type="molecule type" value="Genomic_DNA"/>
</dbReference>
<feature type="transmembrane region" description="Helical" evidence="1">
    <location>
        <begin position="192"/>
        <end position="211"/>
    </location>
</feature>
<gene>
    <name evidence="2" type="ORF">BDW59DRAFT_180572</name>
</gene>
<organism evidence="2 3">
    <name type="scientific">Aspergillus cavernicola</name>
    <dbReference type="NCBI Taxonomy" id="176166"/>
    <lineage>
        <taxon>Eukaryota</taxon>
        <taxon>Fungi</taxon>
        <taxon>Dikarya</taxon>
        <taxon>Ascomycota</taxon>
        <taxon>Pezizomycotina</taxon>
        <taxon>Eurotiomycetes</taxon>
        <taxon>Eurotiomycetidae</taxon>
        <taxon>Eurotiales</taxon>
        <taxon>Aspergillaceae</taxon>
        <taxon>Aspergillus</taxon>
        <taxon>Aspergillus subgen. Nidulantes</taxon>
    </lineage>
</organism>
<keyword evidence="1" id="KW-0472">Membrane</keyword>
<accession>A0ABR4I7V2</accession>
<feature type="transmembrane region" description="Helical" evidence="1">
    <location>
        <begin position="288"/>
        <end position="315"/>
    </location>
</feature>
<name>A0ABR4I7V2_9EURO</name>
<reference evidence="2 3" key="1">
    <citation type="submission" date="2024-07" db="EMBL/GenBank/DDBJ databases">
        <title>Section-level genome sequencing and comparative genomics of Aspergillus sections Usti and Cavernicolus.</title>
        <authorList>
            <consortium name="Lawrence Berkeley National Laboratory"/>
            <person name="Nybo J.L."/>
            <person name="Vesth T.C."/>
            <person name="Theobald S."/>
            <person name="Frisvad J.C."/>
            <person name="Larsen T.O."/>
            <person name="Kjaerboelling I."/>
            <person name="Rothschild-Mancinelli K."/>
            <person name="Lyhne E.K."/>
            <person name="Kogle M.E."/>
            <person name="Barry K."/>
            <person name="Clum A."/>
            <person name="Na H."/>
            <person name="Ledsgaard L."/>
            <person name="Lin J."/>
            <person name="Lipzen A."/>
            <person name="Kuo A."/>
            <person name="Riley R."/>
            <person name="Mondo S."/>
            <person name="LaButti K."/>
            <person name="Haridas S."/>
            <person name="Pangalinan J."/>
            <person name="Salamov A.A."/>
            <person name="Simmons B.A."/>
            <person name="Magnuson J.K."/>
            <person name="Chen J."/>
            <person name="Drula E."/>
            <person name="Henrissat B."/>
            <person name="Wiebenga A."/>
            <person name="Lubbers R.J."/>
            <person name="Gomes A.C."/>
            <person name="Makela M.R."/>
            <person name="Stajich J."/>
            <person name="Grigoriev I.V."/>
            <person name="Mortensen U.H."/>
            <person name="De vries R.P."/>
            <person name="Baker S.E."/>
            <person name="Andersen M.R."/>
        </authorList>
    </citation>
    <scope>NUCLEOTIDE SEQUENCE [LARGE SCALE GENOMIC DNA]</scope>
    <source>
        <strain evidence="2 3">CBS 600.67</strain>
    </source>
</reference>
<proteinExistence type="predicted"/>
<evidence type="ECO:0000313" key="3">
    <source>
        <dbReference type="Proteomes" id="UP001610335"/>
    </source>
</evidence>
<evidence type="ECO:0000256" key="1">
    <source>
        <dbReference type="SAM" id="Phobius"/>
    </source>
</evidence>
<comment type="caution">
    <text evidence="2">The sequence shown here is derived from an EMBL/GenBank/DDBJ whole genome shotgun (WGS) entry which is preliminary data.</text>
</comment>
<keyword evidence="3" id="KW-1185">Reference proteome</keyword>
<feature type="transmembrane region" description="Helical" evidence="1">
    <location>
        <begin position="85"/>
        <end position="105"/>
    </location>
</feature>
<feature type="transmembrane region" description="Helical" evidence="1">
    <location>
        <begin position="117"/>
        <end position="139"/>
    </location>
</feature>
<feature type="transmembrane region" description="Helical" evidence="1">
    <location>
        <begin position="257"/>
        <end position="276"/>
    </location>
</feature>